<evidence type="ECO:0000313" key="3">
    <source>
        <dbReference type="Proteomes" id="UP000077315"/>
    </source>
</evidence>
<dbReference type="RefSeq" id="XP_018292396.1">
    <property type="nucleotide sequence ID" value="XM_018431295.1"/>
</dbReference>
<keyword evidence="3" id="KW-1185">Reference proteome</keyword>
<dbReference type="EMBL" id="KV440979">
    <property type="protein sequence ID" value="OAD74356.1"/>
    <property type="molecule type" value="Genomic_DNA"/>
</dbReference>
<feature type="compositionally biased region" description="Low complexity" evidence="1">
    <location>
        <begin position="62"/>
        <end position="77"/>
    </location>
</feature>
<protein>
    <submittedName>
        <fullName evidence="2">Uncharacterized protein</fullName>
    </submittedName>
</protein>
<proteinExistence type="predicted"/>
<name>A0A162PVA0_PHYB8</name>
<accession>A0A162PVA0</accession>
<dbReference type="GeneID" id="28992201"/>
<dbReference type="Proteomes" id="UP000077315">
    <property type="component" value="Unassembled WGS sequence"/>
</dbReference>
<reference evidence="3" key="1">
    <citation type="submission" date="2015-06" db="EMBL/GenBank/DDBJ databases">
        <title>Expansion of signal transduction pathways in fungi by whole-genome duplication.</title>
        <authorList>
            <consortium name="DOE Joint Genome Institute"/>
            <person name="Corrochano L.M."/>
            <person name="Kuo A."/>
            <person name="Marcet-Houben M."/>
            <person name="Polaino S."/>
            <person name="Salamov A."/>
            <person name="Villalobos J.M."/>
            <person name="Alvarez M.I."/>
            <person name="Avalos J."/>
            <person name="Benito E.P."/>
            <person name="Benoit I."/>
            <person name="Burger G."/>
            <person name="Camino L.P."/>
            <person name="Canovas D."/>
            <person name="Cerda-Olmedo E."/>
            <person name="Cheng J.-F."/>
            <person name="Dominguez A."/>
            <person name="Elias M."/>
            <person name="Eslava A.P."/>
            <person name="Glaser F."/>
            <person name="Grimwood J."/>
            <person name="Gutierrez G."/>
            <person name="Heitman J."/>
            <person name="Henrissat B."/>
            <person name="Iturriaga E.A."/>
            <person name="Lang B.F."/>
            <person name="Lavin J.L."/>
            <person name="Lee S."/>
            <person name="Li W."/>
            <person name="Lindquist E."/>
            <person name="Lopez-Garcia S."/>
            <person name="Luque E.M."/>
            <person name="Marcos A.T."/>
            <person name="Martin J."/>
            <person name="McCluskey K."/>
            <person name="Medina H.R."/>
            <person name="Miralles-Duran A."/>
            <person name="Miyazaki A."/>
            <person name="Munoz-Torres E."/>
            <person name="Oguiza J.A."/>
            <person name="Ohm R."/>
            <person name="Olmedo M."/>
            <person name="Orejas M."/>
            <person name="Ortiz-Castellanos L."/>
            <person name="Pisabarro A.G."/>
            <person name="Rodriguez-Romero J."/>
            <person name="Ruiz-Herrera J."/>
            <person name="Ruiz-Vazquez R."/>
            <person name="Sanz C."/>
            <person name="Schackwitz W."/>
            <person name="Schmutz J."/>
            <person name="Shahriari M."/>
            <person name="Shelest E."/>
            <person name="Silva-Franco F."/>
            <person name="Soanes D."/>
            <person name="Syed K."/>
            <person name="Tagua V.G."/>
            <person name="Talbot N.J."/>
            <person name="Thon M."/>
            <person name="De vries R.P."/>
            <person name="Wiebenga A."/>
            <person name="Yadav J.S."/>
            <person name="Braun E.L."/>
            <person name="Baker S."/>
            <person name="Garre V."/>
            <person name="Horwitz B."/>
            <person name="Torres-Martinez S."/>
            <person name="Idnurm A."/>
            <person name="Herrera-Estrella A."/>
            <person name="Gabaldon T."/>
            <person name="Grigoriev I.V."/>
        </authorList>
    </citation>
    <scope>NUCLEOTIDE SEQUENCE [LARGE SCALE GENOMIC DNA]</scope>
    <source>
        <strain evidence="3">NRRL 1555(-)</strain>
    </source>
</reference>
<evidence type="ECO:0000256" key="1">
    <source>
        <dbReference type="SAM" id="MobiDB-lite"/>
    </source>
</evidence>
<dbReference type="AlphaFoldDB" id="A0A162PVA0"/>
<gene>
    <name evidence="2" type="ORF">PHYBLDRAFT_144804</name>
</gene>
<feature type="region of interest" description="Disordered" evidence="1">
    <location>
        <begin position="38"/>
        <end position="78"/>
    </location>
</feature>
<organism evidence="2 3">
    <name type="scientific">Phycomyces blakesleeanus (strain ATCC 8743b / DSM 1359 / FGSC 10004 / NBRC 33097 / NRRL 1555)</name>
    <dbReference type="NCBI Taxonomy" id="763407"/>
    <lineage>
        <taxon>Eukaryota</taxon>
        <taxon>Fungi</taxon>
        <taxon>Fungi incertae sedis</taxon>
        <taxon>Mucoromycota</taxon>
        <taxon>Mucoromycotina</taxon>
        <taxon>Mucoromycetes</taxon>
        <taxon>Mucorales</taxon>
        <taxon>Phycomycetaceae</taxon>
        <taxon>Phycomyces</taxon>
    </lineage>
</organism>
<dbReference type="InParanoid" id="A0A162PVA0"/>
<evidence type="ECO:0000313" key="2">
    <source>
        <dbReference type="EMBL" id="OAD74356.1"/>
    </source>
</evidence>
<sequence length="140" mass="15730">MTRHNKPPDKPTEQTDLPVPDITTWLKAVPAYNTCDTRVSGARFPKKPGGPLLSLETRHSVDSPLTSTPTSPVPSVTAHRLTKPLKESTIWYPPTETSQSFSYLQHSQLNTHARMVKWYNLRLPREGPGFDSRSAQLLQL</sequence>
<dbReference type="VEuPathDB" id="FungiDB:PHYBLDRAFT_144804"/>